<comment type="caution">
    <text evidence="2">The sequence shown here is derived from an EMBL/GenBank/DDBJ whole genome shotgun (WGS) entry which is preliminary data.</text>
</comment>
<accession>A0ABD4SZV5</accession>
<reference evidence="2 3" key="1">
    <citation type="journal article" date="2015" name="Genome Announc.">
        <title>Draft Genome Sequence of Filamentous Marine Cyanobacterium Lyngbya confervoides Strain BDU141951.</title>
        <authorList>
            <person name="Chandrababunaidu M.M."/>
            <person name="Sen D."/>
            <person name="Tripathy S."/>
        </authorList>
    </citation>
    <scope>NUCLEOTIDE SEQUENCE [LARGE SCALE GENOMIC DNA]</scope>
    <source>
        <strain evidence="2 3">BDU141951</strain>
    </source>
</reference>
<proteinExistence type="predicted"/>
<protein>
    <submittedName>
        <fullName evidence="2">Uncharacterized protein</fullName>
    </submittedName>
</protein>
<keyword evidence="1" id="KW-0472">Membrane</keyword>
<sequence>MQDQESINQQIRRRDVELLVTQLMVNEEATIKLILDRLYATGTINFINHKVKFKPVNHGLKTVAHWATPVGRYFGYRWLVKKTPRLITGWLFSKVAFKVPPIPPTVTVQTVAPAPEVLIGSQQRQIRALRRQLRLTSGAALVAAMSLGGVLMWQNVDWIGTSSGIEAPPPQSQQQP</sequence>
<gene>
    <name evidence="2" type="ORF">QQ91_0002340</name>
</gene>
<dbReference type="EMBL" id="JTHE03000015">
    <property type="protein sequence ID" value="MCM1981670.1"/>
    <property type="molecule type" value="Genomic_DNA"/>
</dbReference>
<dbReference type="RefSeq" id="WP_166279542.1">
    <property type="nucleotide sequence ID" value="NZ_JTHE03000015.1"/>
</dbReference>
<evidence type="ECO:0000256" key="1">
    <source>
        <dbReference type="SAM" id="Phobius"/>
    </source>
</evidence>
<name>A0ABD4SZV5_9CYAN</name>
<keyword evidence="1" id="KW-1133">Transmembrane helix</keyword>
<dbReference type="Proteomes" id="UP000031561">
    <property type="component" value="Unassembled WGS sequence"/>
</dbReference>
<dbReference type="AlphaFoldDB" id="A0ABD4SZV5"/>
<keyword evidence="3" id="KW-1185">Reference proteome</keyword>
<keyword evidence="1" id="KW-0812">Transmembrane</keyword>
<organism evidence="2 3">
    <name type="scientific">Lyngbya confervoides BDU141951</name>
    <dbReference type="NCBI Taxonomy" id="1574623"/>
    <lineage>
        <taxon>Bacteria</taxon>
        <taxon>Bacillati</taxon>
        <taxon>Cyanobacteriota</taxon>
        <taxon>Cyanophyceae</taxon>
        <taxon>Oscillatoriophycideae</taxon>
        <taxon>Oscillatoriales</taxon>
        <taxon>Microcoleaceae</taxon>
        <taxon>Lyngbya</taxon>
    </lineage>
</organism>
<feature type="transmembrane region" description="Helical" evidence="1">
    <location>
        <begin position="133"/>
        <end position="153"/>
    </location>
</feature>
<evidence type="ECO:0000313" key="2">
    <source>
        <dbReference type="EMBL" id="MCM1981670.1"/>
    </source>
</evidence>
<evidence type="ECO:0000313" key="3">
    <source>
        <dbReference type="Proteomes" id="UP000031561"/>
    </source>
</evidence>